<evidence type="ECO:0000256" key="1">
    <source>
        <dbReference type="ARBA" id="ARBA00023125"/>
    </source>
</evidence>
<dbReference type="InterPro" id="IPR039532">
    <property type="entry name" value="TetR_C_Firmicutes"/>
</dbReference>
<dbReference type="InterPro" id="IPR001647">
    <property type="entry name" value="HTH_TetR"/>
</dbReference>
<comment type="caution">
    <text evidence="4">The sequence shown here is derived from an EMBL/GenBank/DDBJ whole genome shotgun (WGS) entry which is preliminary data.</text>
</comment>
<evidence type="ECO:0000313" key="4">
    <source>
        <dbReference type="EMBL" id="MEQ4485475.1"/>
    </source>
</evidence>
<evidence type="ECO:0000259" key="3">
    <source>
        <dbReference type="PROSITE" id="PS50977"/>
    </source>
</evidence>
<accession>A0ABV1KZE0</accession>
<dbReference type="PANTHER" id="PTHR43479">
    <property type="entry name" value="ACREF/ENVCD OPERON REPRESSOR-RELATED"/>
    <property type="match status" value="1"/>
</dbReference>
<dbReference type="SUPFAM" id="SSF46689">
    <property type="entry name" value="Homeodomain-like"/>
    <property type="match status" value="1"/>
</dbReference>
<dbReference type="PANTHER" id="PTHR43479:SF7">
    <property type="entry name" value="TETR-FAMILY TRANSCRIPTIONAL REGULATOR"/>
    <property type="match status" value="1"/>
</dbReference>
<protein>
    <submittedName>
        <fullName evidence="4">TetR/AcrR family transcriptional regulator</fullName>
    </submittedName>
</protein>
<dbReference type="Pfam" id="PF14278">
    <property type="entry name" value="TetR_C_8"/>
    <property type="match status" value="1"/>
</dbReference>
<dbReference type="RefSeq" id="WP_232187814.1">
    <property type="nucleotide sequence ID" value="NZ_JAIOAP010000014.1"/>
</dbReference>
<dbReference type="InterPro" id="IPR009057">
    <property type="entry name" value="Homeodomain-like_sf"/>
</dbReference>
<gene>
    <name evidence="4" type="ORF">QJS35_24110</name>
</gene>
<evidence type="ECO:0000313" key="5">
    <source>
        <dbReference type="Proteomes" id="UP001493487"/>
    </source>
</evidence>
<proteinExistence type="predicted"/>
<reference evidence="4 5" key="1">
    <citation type="journal article" date="2023" name="Genome Announc.">
        <title>Pan-Genome Analyses of the Genus Cohnella and Proposal of the Novel Species Cohnella silvisoli sp. nov., Isolated from Forest Soil.</title>
        <authorList>
            <person name="Wang C."/>
            <person name="Mao L."/>
            <person name="Bao G."/>
            <person name="Zhu H."/>
        </authorList>
    </citation>
    <scope>NUCLEOTIDE SEQUENCE [LARGE SCALE GENOMIC DNA]</scope>
    <source>
        <strain evidence="4 5">NL03-T5-1</strain>
    </source>
</reference>
<dbReference type="Proteomes" id="UP001493487">
    <property type="component" value="Unassembled WGS sequence"/>
</dbReference>
<keyword evidence="5" id="KW-1185">Reference proteome</keyword>
<evidence type="ECO:0000256" key="2">
    <source>
        <dbReference type="PROSITE-ProRule" id="PRU00335"/>
    </source>
</evidence>
<dbReference type="EMBL" id="JASKHM010000015">
    <property type="protein sequence ID" value="MEQ4485475.1"/>
    <property type="molecule type" value="Genomic_DNA"/>
</dbReference>
<dbReference type="Pfam" id="PF00440">
    <property type="entry name" value="TetR_N"/>
    <property type="match status" value="1"/>
</dbReference>
<keyword evidence="1 2" id="KW-0238">DNA-binding</keyword>
<sequence length="202" mass="23274">MSDKIDRRQARTKLLLYKALMELIEEKGTDGVTVTDITTRADINRGTFYLHYRDVPDMMDQIKEDVFGKIQSIMVTLDFREAMKYATHTEPYPTSVLIFEELARHADFLKVILGPNGDLSYAIRFRNFMASQIFNKLNFLQPEETNFLIPRDYLIAYISSAHFGLVLHWLESGMTQTPYQMGLMITQIVNHGPIASTGIRNN</sequence>
<organism evidence="4 5">
    <name type="scientific">Cohnella silvisoli</name>
    <dbReference type="NCBI Taxonomy" id="2873699"/>
    <lineage>
        <taxon>Bacteria</taxon>
        <taxon>Bacillati</taxon>
        <taxon>Bacillota</taxon>
        <taxon>Bacilli</taxon>
        <taxon>Bacillales</taxon>
        <taxon>Paenibacillaceae</taxon>
        <taxon>Cohnella</taxon>
    </lineage>
</organism>
<feature type="domain" description="HTH tetR-type" evidence="3">
    <location>
        <begin position="10"/>
        <end position="70"/>
    </location>
</feature>
<dbReference type="Gene3D" id="1.10.357.10">
    <property type="entry name" value="Tetracycline Repressor, domain 2"/>
    <property type="match status" value="1"/>
</dbReference>
<feature type="DNA-binding region" description="H-T-H motif" evidence="2">
    <location>
        <begin position="33"/>
        <end position="52"/>
    </location>
</feature>
<dbReference type="InterPro" id="IPR050624">
    <property type="entry name" value="HTH-type_Tx_Regulator"/>
</dbReference>
<dbReference type="PROSITE" id="PS50977">
    <property type="entry name" value="HTH_TETR_2"/>
    <property type="match status" value="1"/>
</dbReference>
<name>A0ABV1KZE0_9BACL</name>